<evidence type="ECO:0000313" key="3">
    <source>
        <dbReference type="EMBL" id="MBB4346552.1"/>
    </source>
</evidence>
<reference evidence="6 7" key="1">
    <citation type="submission" date="2020-08" db="EMBL/GenBank/DDBJ databases">
        <title>Genomic Encyclopedia of Type Strains, Phase IV (KMG-V): Genome sequencing to study the core and pangenomes of soil and plant-associated prokaryotes.</title>
        <authorList>
            <person name="Whitman W."/>
        </authorList>
    </citation>
    <scope>NUCLEOTIDE SEQUENCE [LARGE SCALE GENOMIC DNA]</scope>
    <source>
        <strain evidence="4 7">SEMIA 444</strain>
        <strain evidence="3 6">SEMIA 448</strain>
        <strain evidence="5 8">SEMIA 452</strain>
    </source>
</reference>
<feature type="transmembrane region" description="Helical" evidence="1">
    <location>
        <begin position="218"/>
        <end position="236"/>
    </location>
</feature>
<feature type="domain" description="EamA" evidence="2">
    <location>
        <begin position="162"/>
        <end position="289"/>
    </location>
</feature>
<feature type="transmembrane region" description="Helical" evidence="1">
    <location>
        <begin position="191"/>
        <end position="212"/>
    </location>
</feature>
<organism evidence="3 6">
    <name type="scientific">Aliirhizobium cellulosilyticum</name>
    <dbReference type="NCBI Taxonomy" id="393664"/>
    <lineage>
        <taxon>Bacteria</taxon>
        <taxon>Pseudomonadati</taxon>
        <taxon>Pseudomonadota</taxon>
        <taxon>Alphaproteobacteria</taxon>
        <taxon>Hyphomicrobiales</taxon>
        <taxon>Rhizobiaceae</taxon>
        <taxon>Aliirhizobium</taxon>
    </lineage>
</organism>
<proteinExistence type="predicted"/>
<gene>
    <name evidence="4" type="ORF">GGE31_001525</name>
    <name evidence="3" type="ORF">GGE33_000260</name>
    <name evidence="5" type="ORF">GGE35_001525</name>
</gene>
<feature type="transmembrane region" description="Helical" evidence="1">
    <location>
        <begin position="107"/>
        <end position="125"/>
    </location>
</feature>
<feature type="transmembrane region" description="Helical" evidence="1">
    <location>
        <begin position="162"/>
        <end position="179"/>
    </location>
</feature>
<feature type="transmembrane region" description="Helical" evidence="1">
    <location>
        <begin position="20"/>
        <end position="39"/>
    </location>
</feature>
<dbReference type="Proteomes" id="UP000524535">
    <property type="component" value="Unassembled WGS sequence"/>
</dbReference>
<keyword evidence="1" id="KW-0812">Transmembrane</keyword>
<keyword evidence="7" id="KW-1185">Reference proteome</keyword>
<evidence type="ECO:0000313" key="6">
    <source>
        <dbReference type="Proteomes" id="UP000520770"/>
    </source>
</evidence>
<keyword evidence="1" id="KW-1133">Transmembrane helix</keyword>
<keyword evidence="1" id="KW-0472">Membrane</keyword>
<evidence type="ECO:0000256" key="1">
    <source>
        <dbReference type="SAM" id="Phobius"/>
    </source>
</evidence>
<dbReference type="InterPro" id="IPR037185">
    <property type="entry name" value="EmrE-like"/>
</dbReference>
<dbReference type="AlphaFoldDB" id="A0A7W6S3L6"/>
<feature type="transmembrane region" description="Helical" evidence="1">
    <location>
        <begin position="273"/>
        <end position="291"/>
    </location>
</feature>
<evidence type="ECO:0000313" key="4">
    <source>
        <dbReference type="EMBL" id="MBB4411054.1"/>
    </source>
</evidence>
<comment type="caution">
    <text evidence="3">The sequence shown here is derived from an EMBL/GenBank/DDBJ whole genome shotgun (WGS) entry which is preliminary data.</text>
</comment>
<accession>A0A7W6S3L6</accession>
<dbReference type="Proteomes" id="UP000520770">
    <property type="component" value="Unassembled WGS sequence"/>
</dbReference>
<dbReference type="Gene3D" id="1.10.3730.20">
    <property type="match status" value="1"/>
</dbReference>
<dbReference type="EMBL" id="JACIGY010000001">
    <property type="protein sequence ID" value="MBB4411054.1"/>
    <property type="molecule type" value="Genomic_DNA"/>
</dbReference>
<feature type="transmembrane region" description="Helical" evidence="1">
    <location>
        <begin position="248"/>
        <end position="267"/>
    </location>
</feature>
<feature type="transmembrane region" description="Helical" evidence="1">
    <location>
        <begin position="83"/>
        <end position="101"/>
    </location>
</feature>
<evidence type="ECO:0000313" key="8">
    <source>
        <dbReference type="Proteomes" id="UP000576087"/>
    </source>
</evidence>
<dbReference type="Pfam" id="PF00892">
    <property type="entry name" value="EamA"/>
    <property type="match status" value="2"/>
</dbReference>
<dbReference type="RefSeq" id="WP_343062177.1">
    <property type="nucleotide sequence ID" value="NZ_JACIGW010000001.1"/>
</dbReference>
<dbReference type="PANTHER" id="PTHR22911">
    <property type="entry name" value="ACYL-MALONYL CONDENSING ENZYME-RELATED"/>
    <property type="match status" value="1"/>
</dbReference>
<evidence type="ECO:0000259" key="2">
    <source>
        <dbReference type="Pfam" id="PF00892"/>
    </source>
</evidence>
<feature type="domain" description="EamA" evidence="2">
    <location>
        <begin position="17"/>
        <end position="151"/>
    </location>
</feature>
<sequence length="299" mass="32439">MSAFLAEVVTHMKNKSIGYFYVLLAITIFAIQDGCSKYLADKYPVIGFTMIRFWAFAAFVVVFAAFSPGGLRKAFVSRRPFLQMLRGPLLVLEIFIVVYAYTGAGLAMTQAILQATPLIITILSVPLLGEKVGWRRGTAIVVGLFGVLIILNPVGVRFDLQLLWPLAGALAFGLYGISTRAVGREDSAVTSVLYTGVFGAIVATAIGPFYWVPIAPEHWPALFALCVCGATSHFFLIKAYSTLTAVEVQPLTYLQIVLSVAIATIFFGETITINMIVGAIIVVAAGLFTVFREHRLGIK</sequence>
<feature type="transmembrane region" description="Helical" evidence="1">
    <location>
        <begin position="51"/>
        <end position="71"/>
    </location>
</feature>
<name>A0A7W6S3L6_9HYPH</name>
<dbReference type="Proteomes" id="UP000576087">
    <property type="component" value="Unassembled WGS sequence"/>
</dbReference>
<dbReference type="PANTHER" id="PTHR22911:SF103">
    <property type="entry name" value="BLR2811 PROTEIN"/>
    <property type="match status" value="1"/>
</dbReference>
<dbReference type="EMBL" id="JACIGW010000001">
    <property type="protein sequence ID" value="MBB4346552.1"/>
    <property type="molecule type" value="Genomic_DNA"/>
</dbReference>
<protein>
    <submittedName>
        <fullName evidence="3">Drug/metabolite transporter (DMT)-like permease</fullName>
    </submittedName>
</protein>
<dbReference type="GO" id="GO:0016020">
    <property type="term" value="C:membrane"/>
    <property type="evidence" value="ECO:0007669"/>
    <property type="project" value="InterPro"/>
</dbReference>
<evidence type="ECO:0000313" key="7">
    <source>
        <dbReference type="Proteomes" id="UP000524535"/>
    </source>
</evidence>
<evidence type="ECO:0000313" key="5">
    <source>
        <dbReference type="EMBL" id="MBB4445743.1"/>
    </source>
</evidence>
<dbReference type="EMBL" id="JACIHM010000001">
    <property type="protein sequence ID" value="MBB4445743.1"/>
    <property type="molecule type" value="Genomic_DNA"/>
</dbReference>
<dbReference type="InterPro" id="IPR000620">
    <property type="entry name" value="EamA_dom"/>
</dbReference>
<feature type="transmembrane region" description="Helical" evidence="1">
    <location>
        <begin position="137"/>
        <end position="156"/>
    </location>
</feature>
<dbReference type="SUPFAM" id="SSF103481">
    <property type="entry name" value="Multidrug resistance efflux transporter EmrE"/>
    <property type="match status" value="2"/>
</dbReference>